<dbReference type="Gene3D" id="3.10.10.10">
    <property type="entry name" value="HIV Type 1 Reverse Transcriptase, subunit A, domain 1"/>
    <property type="match status" value="1"/>
</dbReference>
<feature type="domain" description="Reverse transcriptase" evidence="1">
    <location>
        <begin position="20"/>
        <end position="100"/>
    </location>
</feature>
<dbReference type="AlphaFoldDB" id="A0A0V1MLK9"/>
<dbReference type="InterPro" id="IPR043128">
    <property type="entry name" value="Rev_trsase/Diguanyl_cyclase"/>
</dbReference>
<dbReference type="OrthoDB" id="5918820at2759"/>
<keyword evidence="2" id="KW-0808">Transferase</keyword>
<reference evidence="2 3" key="1">
    <citation type="submission" date="2015-01" db="EMBL/GenBank/DDBJ databases">
        <title>Evolution of Trichinella species and genotypes.</title>
        <authorList>
            <person name="Korhonen P.K."/>
            <person name="Edoardo P."/>
            <person name="Giuseppe L.R."/>
            <person name="Gasser R.B."/>
        </authorList>
    </citation>
    <scope>NUCLEOTIDE SEQUENCE [LARGE SCALE GENOMIC DNA]</scope>
    <source>
        <strain evidence="2">ISS1980</strain>
    </source>
</reference>
<dbReference type="PANTHER" id="PTHR24559:SF444">
    <property type="entry name" value="REVERSE TRANSCRIPTASE DOMAIN-CONTAINING PROTEIN"/>
    <property type="match status" value="1"/>
</dbReference>
<comment type="caution">
    <text evidence="2">The sequence shown here is derived from an EMBL/GenBank/DDBJ whole genome shotgun (WGS) entry which is preliminary data.</text>
</comment>
<sequence>MRIKYSSEFDETTFVCDFNCVDYRNRSDVTRKEAQPVFGIDEIPDMLAGAKWFSTLDFASSYWQVKVCPEDHPKGALTTLFGLYYVYVMPFGLRNAPAAF</sequence>
<dbReference type="GO" id="GO:0003964">
    <property type="term" value="F:RNA-directed DNA polymerase activity"/>
    <property type="evidence" value="ECO:0007669"/>
    <property type="project" value="UniProtKB-KW"/>
</dbReference>
<dbReference type="STRING" id="268474.A0A0V1MLK9"/>
<keyword evidence="2" id="KW-0695">RNA-directed DNA polymerase</keyword>
<dbReference type="SUPFAM" id="SSF56672">
    <property type="entry name" value="DNA/RNA polymerases"/>
    <property type="match status" value="1"/>
</dbReference>
<dbReference type="Gene3D" id="3.30.70.270">
    <property type="match status" value="1"/>
</dbReference>
<organism evidence="2 3">
    <name type="scientific">Trichinella papuae</name>
    <dbReference type="NCBI Taxonomy" id="268474"/>
    <lineage>
        <taxon>Eukaryota</taxon>
        <taxon>Metazoa</taxon>
        <taxon>Ecdysozoa</taxon>
        <taxon>Nematoda</taxon>
        <taxon>Enoplea</taxon>
        <taxon>Dorylaimia</taxon>
        <taxon>Trichinellida</taxon>
        <taxon>Trichinellidae</taxon>
        <taxon>Trichinella</taxon>
    </lineage>
</organism>
<name>A0A0V1MLK9_9BILA</name>
<dbReference type="EMBL" id="JYDO01000074">
    <property type="protein sequence ID" value="KRZ72712.1"/>
    <property type="molecule type" value="Genomic_DNA"/>
</dbReference>
<dbReference type="InterPro" id="IPR043502">
    <property type="entry name" value="DNA/RNA_pol_sf"/>
</dbReference>
<keyword evidence="2" id="KW-0548">Nucleotidyltransferase</keyword>
<protein>
    <submittedName>
        <fullName evidence="2">RNA-directed DNA polymerase-like protein</fullName>
    </submittedName>
</protein>
<evidence type="ECO:0000313" key="2">
    <source>
        <dbReference type="EMBL" id="KRZ72712.1"/>
    </source>
</evidence>
<keyword evidence="3" id="KW-1185">Reference proteome</keyword>
<dbReference type="PANTHER" id="PTHR24559">
    <property type="entry name" value="TRANSPOSON TY3-I GAG-POL POLYPROTEIN"/>
    <property type="match status" value="1"/>
</dbReference>
<dbReference type="Pfam" id="PF00078">
    <property type="entry name" value="RVT_1"/>
    <property type="match status" value="1"/>
</dbReference>
<proteinExistence type="predicted"/>
<dbReference type="InterPro" id="IPR000477">
    <property type="entry name" value="RT_dom"/>
</dbReference>
<evidence type="ECO:0000313" key="3">
    <source>
        <dbReference type="Proteomes" id="UP000054843"/>
    </source>
</evidence>
<gene>
    <name evidence="2" type="ORF">T10_1641</name>
</gene>
<dbReference type="InterPro" id="IPR053134">
    <property type="entry name" value="RNA-dir_DNA_polymerase"/>
</dbReference>
<evidence type="ECO:0000259" key="1">
    <source>
        <dbReference type="Pfam" id="PF00078"/>
    </source>
</evidence>
<accession>A0A0V1MLK9</accession>
<dbReference type="CDD" id="cd01647">
    <property type="entry name" value="RT_LTR"/>
    <property type="match status" value="1"/>
</dbReference>
<dbReference type="Proteomes" id="UP000054843">
    <property type="component" value="Unassembled WGS sequence"/>
</dbReference>